<dbReference type="NCBIfam" id="TIGR01460">
    <property type="entry name" value="HAD-SF-IIA"/>
    <property type="match status" value="1"/>
</dbReference>
<dbReference type="InParanoid" id="M0CSC7"/>
<dbReference type="Pfam" id="PF13242">
    <property type="entry name" value="Hydrolase_like"/>
    <property type="match status" value="1"/>
</dbReference>
<evidence type="ECO:0000313" key="1">
    <source>
        <dbReference type="EMBL" id="ELZ26170.1"/>
    </source>
</evidence>
<reference evidence="1 2" key="1">
    <citation type="journal article" date="2014" name="PLoS Genet.">
        <title>Phylogenetically driven sequencing of extremely halophilic archaea reveals strategies for static and dynamic osmo-response.</title>
        <authorList>
            <person name="Becker E.A."/>
            <person name="Seitzer P.M."/>
            <person name="Tritt A."/>
            <person name="Larsen D."/>
            <person name="Krusor M."/>
            <person name="Yao A.I."/>
            <person name="Wu D."/>
            <person name="Madern D."/>
            <person name="Eisen J.A."/>
            <person name="Darling A.E."/>
            <person name="Facciotti M.T."/>
        </authorList>
    </citation>
    <scope>NUCLEOTIDE SEQUENCE [LARGE SCALE GENOMIC DNA]</scope>
    <source>
        <strain evidence="1 2">JCM 14848</strain>
    </source>
</reference>
<accession>M0CSC7</accession>
<comment type="caution">
    <text evidence="1">The sequence shown here is derived from an EMBL/GenBank/DDBJ whole genome shotgun (WGS) entry which is preliminary data.</text>
</comment>
<dbReference type="EMBL" id="AOIV01000045">
    <property type="protein sequence ID" value="ELZ26170.1"/>
    <property type="molecule type" value="Genomic_DNA"/>
</dbReference>
<dbReference type="InterPro" id="IPR036412">
    <property type="entry name" value="HAD-like_sf"/>
</dbReference>
<dbReference type="OrthoDB" id="25155at2157"/>
<dbReference type="GO" id="GO:0005737">
    <property type="term" value="C:cytoplasm"/>
    <property type="evidence" value="ECO:0007669"/>
    <property type="project" value="TreeGrafter"/>
</dbReference>
<dbReference type="RefSeq" id="WP_008390169.1">
    <property type="nucleotide sequence ID" value="NZ_AOIV01000045.1"/>
</dbReference>
<dbReference type="SUPFAM" id="SSF56784">
    <property type="entry name" value="HAD-like"/>
    <property type="match status" value="1"/>
</dbReference>
<protein>
    <submittedName>
        <fullName evidence="1">Sugar phosphatase of had superfamily protein</fullName>
    </submittedName>
</protein>
<organism evidence="1 2">
    <name type="scientific">Halogeometricum pallidum JCM 14848</name>
    <dbReference type="NCBI Taxonomy" id="1227487"/>
    <lineage>
        <taxon>Archaea</taxon>
        <taxon>Methanobacteriati</taxon>
        <taxon>Methanobacteriota</taxon>
        <taxon>Stenosarchaea group</taxon>
        <taxon>Halobacteria</taxon>
        <taxon>Halobacteriales</taxon>
        <taxon>Haloferacaceae</taxon>
        <taxon>Halogeometricum</taxon>
    </lineage>
</organism>
<evidence type="ECO:0000313" key="2">
    <source>
        <dbReference type="Proteomes" id="UP000011513"/>
    </source>
</evidence>
<keyword evidence="2" id="KW-1185">Reference proteome</keyword>
<dbReference type="Proteomes" id="UP000011513">
    <property type="component" value="Unassembled WGS sequence"/>
</dbReference>
<sequence>MNFRGVVLDVDGTVVRGDELIPGAGDGLDALAAAGVKRVFVSNNPTKPPGAYVDRFAGVGLEVSPEEVITAGSVTARYLREERPDDDLFVVGESGLVDILTDAGLSVVGADDSPDALVASVDHEFDYDAMCQALWTLSDESVGFVGTDPDVVIPAVGRDVPGSGAVINAIAGVAEREPDAVLGKPSETAREMALERLGVPAASVLVVGDRLNTDIALGERAGMTTVLVKTGVTDDATLAESSVTPDYVLDSLGEIGGLLDELAE</sequence>
<gene>
    <name evidence="1" type="ORF">C474_20756</name>
</gene>
<dbReference type="eggNOG" id="arCOG04221">
    <property type="taxonomic scope" value="Archaea"/>
</dbReference>
<dbReference type="GO" id="GO:0016791">
    <property type="term" value="F:phosphatase activity"/>
    <property type="evidence" value="ECO:0007669"/>
    <property type="project" value="TreeGrafter"/>
</dbReference>
<dbReference type="PIRSF" id="PIRSF000915">
    <property type="entry name" value="PGP-type_phosphatase"/>
    <property type="match status" value="1"/>
</dbReference>
<dbReference type="PANTHER" id="PTHR19288">
    <property type="entry name" value="4-NITROPHENYLPHOSPHATASE-RELATED"/>
    <property type="match status" value="1"/>
</dbReference>
<name>M0CSC7_HALPD</name>
<dbReference type="Gene3D" id="3.40.50.1000">
    <property type="entry name" value="HAD superfamily/HAD-like"/>
    <property type="match status" value="2"/>
</dbReference>
<dbReference type="InterPro" id="IPR023214">
    <property type="entry name" value="HAD_sf"/>
</dbReference>
<dbReference type="PANTHER" id="PTHR19288:SF46">
    <property type="entry name" value="HALOACID DEHALOGENASE-LIKE HYDROLASE DOMAIN-CONTAINING PROTEIN 2"/>
    <property type="match status" value="1"/>
</dbReference>
<dbReference type="PATRIC" id="fig|1227487.5.peg.4137"/>
<dbReference type="Pfam" id="PF13344">
    <property type="entry name" value="Hydrolase_6"/>
    <property type="match status" value="1"/>
</dbReference>
<dbReference type="AlphaFoldDB" id="M0CSC7"/>
<dbReference type="InterPro" id="IPR006357">
    <property type="entry name" value="HAD-SF_hydro_IIA"/>
</dbReference>
<proteinExistence type="predicted"/>